<evidence type="ECO:0000256" key="1">
    <source>
        <dbReference type="ARBA" id="ARBA00009179"/>
    </source>
</evidence>
<dbReference type="GO" id="GO:0008236">
    <property type="term" value="F:serine-type peptidase activity"/>
    <property type="evidence" value="ECO:0007669"/>
    <property type="project" value="UniProtKB-KW"/>
</dbReference>
<dbReference type="GO" id="GO:0004175">
    <property type="term" value="F:endopeptidase activity"/>
    <property type="evidence" value="ECO:0007669"/>
    <property type="project" value="TreeGrafter"/>
</dbReference>
<dbReference type="EMBL" id="JACATZ010000001">
    <property type="protein sequence ID" value="NWJ44968.1"/>
    <property type="molecule type" value="Genomic_DNA"/>
</dbReference>
<dbReference type="InterPro" id="IPR004447">
    <property type="entry name" value="Peptidase_S41A"/>
</dbReference>
<dbReference type="InterPro" id="IPR041489">
    <property type="entry name" value="PDZ_6"/>
</dbReference>
<dbReference type="GO" id="GO:0007165">
    <property type="term" value="P:signal transduction"/>
    <property type="evidence" value="ECO:0007669"/>
    <property type="project" value="TreeGrafter"/>
</dbReference>
<dbReference type="Gene3D" id="2.30.42.10">
    <property type="match status" value="1"/>
</dbReference>
<name>A0A8T7LSH4_9CHLR</name>
<keyword evidence="2 5" id="KW-0645">Protease</keyword>
<keyword evidence="3 5" id="KW-0378">Hydrolase</keyword>
<dbReference type="Pfam" id="PF03572">
    <property type="entry name" value="Peptidase_S41"/>
    <property type="match status" value="1"/>
</dbReference>
<evidence type="ECO:0000256" key="3">
    <source>
        <dbReference type="ARBA" id="ARBA00022801"/>
    </source>
</evidence>
<dbReference type="PANTHER" id="PTHR32060:SF30">
    <property type="entry name" value="CARBOXY-TERMINAL PROCESSING PROTEASE CTPA"/>
    <property type="match status" value="1"/>
</dbReference>
<dbReference type="Gene3D" id="3.30.750.44">
    <property type="match status" value="1"/>
</dbReference>
<protein>
    <submittedName>
        <fullName evidence="8">S41 family peptidase</fullName>
    </submittedName>
</protein>
<dbReference type="EMBL" id="CP128399">
    <property type="protein sequence ID" value="WJW66849.1"/>
    <property type="molecule type" value="Genomic_DNA"/>
</dbReference>
<dbReference type="AlphaFoldDB" id="A0A8T7LSH4"/>
<evidence type="ECO:0000313" key="8">
    <source>
        <dbReference type="EMBL" id="NWJ44968.1"/>
    </source>
</evidence>
<keyword evidence="4 5" id="KW-0720">Serine protease</keyword>
<evidence type="ECO:0000313" key="11">
    <source>
        <dbReference type="Proteomes" id="UP001431572"/>
    </source>
</evidence>
<evidence type="ECO:0000256" key="5">
    <source>
        <dbReference type="RuleBase" id="RU004404"/>
    </source>
</evidence>
<dbReference type="GO" id="GO:0006508">
    <property type="term" value="P:proteolysis"/>
    <property type="evidence" value="ECO:0007669"/>
    <property type="project" value="UniProtKB-KW"/>
</dbReference>
<dbReference type="SMART" id="SM00245">
    <property type="entry name" value="TSPc"/>
    <property type="match status" value="1"/>
</dbReference>
<dbReference type="CDD" id="cd07560">
    <property type="entry name" value="Peptidase_S41_CPP"/>
    <property type="match status" value="1"/>
</dbReference>
<feature type="transmembrane region" description="Helical" evidence="6">
    <location>
        <begin position="36"/>
        <end position="58"/>
    </location>
</feature>
<dbReference type="Gene3D" id="3.90.226.10">
    <property type="entry name" value="2-enoyl-CoA Hydratase, Chain A, domain 1"/>
    <property type="match status" value="1"/>
</dbReference>
<dbReference type="PROSITE" id="PS50106">
    <property type="entry name" value="PDZ"/>
    <property type="match status" value="1"/>
</dbReference>
<keyword evidence="11" id="KW-1185">Reference proteome</keyword>
<evidence type="ECO:0000259" key="7">
    <source>
        <dbReference type="PROSITE" id="PS50106"/>
    </source>
</evidence>
<gene>
    <name evidence="8" type="ORF">HXX08_03730</name>
    <name evidence="9" type="ORF">OZ401_000094</name>
</gene>
<dbReference type="PANTHER" id="PTHR32060">
    <property type="entry name" value="TAIL-SPECIFIC PROTEASE"/>
    <property type="match status" value="1"/>
</dbReference>
<evidence type="ECO:0000256" key="4">
    <source>
        <dbReference type="ARBA" id="ARBA00022825"/>
    </source>
</evidence>
<evidence type="ECO:0000313" key="9">
    <source>
        <dbReference type="EMBL" id="WJW66849.1"/>
    </source>
</evidence>
<dbReference type="SMART" id="SM00228">
    <property type="entry name" value="PDZ"/>
    <property type="match status" value="1"/>
</dbReference>
<keyword evidence="6" id="KW-1133">Transmembrane helix</keyword>
<comment type="similarity">
    <text evidence="1 5">Belongs to the peptidase S41A family.</text>
</comment>
<accession>A0A8T7LSH4</accession>
<dbReference type="Proteomes" id="UP000521676">
    <property type="component" value="Unassembled WGS sequence"/>
</dbReference>
<dbReference type="GO" id="GO:0030288">
    <property type="term" value="C:outer membrane-bounded periplasmic space"/>
    <property type="evidence" value="ECO:0007669"/>
    <property type="project" value="TreeGrafter"/>
</dbReference>
<feature type="domain" description="PDZ" evidence="7">
    <location>
        <begin position="139"/>
        <end position="195"/>
    </location>
</feature>
<dbReference type="InterPro" id="IPR005151">
    <property type="entry name" value="Tail-specific_protease"/>
</dbReference>
<reference evidence="9" key="2">
    <citation type="journal article" date="2024" name="Nature">
        <title>Anoxygenic phototroph of the Chloroflexota uses a type I reaction centre.</title>
        <authorList>
            <person name="Tsuji J.M."/>
            <person name="Shaw N.A."/>
            <person name="Nagashima S."/>
            <person name="Venkiteswaran J.J."/>
            <person name="Schiff S.L."/>
            <person name="Watanabe T."/>
            <person name="Fukui M."/>
            <person name="Hanada S."/>
            <person name="Tank M."/>
            <person name="Neufeld J.D."/>
        </authorList>
    </citation>
    <scope>NUCLEOTIDE SEQUENCE</scope>
    <source>
        <strain evidence="9">L227-S17</strain>
    </source>
</reference>
<evidence type="ECO:0000256" key="2">
    <source>
        <dbReference type="ARBA" id="ARBA00022670"/>
    </source>
</evidence>
<keyword evidence="6" id="KW-0812">Transmembrane</keyword>
<dbReference type="SUPFAM" id="SSF52096">
    <property type="entry name" value="ClpP/crotonase"/>
    <property type="match status" value="1"/>
</dbReference>
<dbReference type="Pfam" id="PF17820">
    <property type="entry name" value="PDZ_6"/>
    <property type="match status" value="1"/>
</dbReference>
<reference evidence="8 10" key="1">
    <citation type="submission" date="2020-06" db="EMBL/GenBank/DDBJ databases">
        <title>Anoxygenic phototrophic Chloroflexota member uses a Type I reaction center.</title>
        <authorList>
            <person name="Tsuji J.M."/>
            <person name="Shaw N.A."/>
            <person name="Nagashima S."/>
            <person name="Venkiteswaran J."/>
            <person name="Schiff S.L."/>
            <person name="Hanada S."/>
            <person name="Tank M."/>
            <person name="Neufeld J.D."/>
        </authorList>
    </citation>
    <scope>NUCLEOTIDE SEQUENCE [LARGE SCALE GENOMIC DNA]</scope>
    <source>
        <strain evidence="8">L227-S17</strain>
    </source>
</reference>
<proteinExistence type="inferred from homology"/>
<dbReference type="Proteomes" id="UP001431572">
    <property type="component" value="Chromosome 1"/>
</dbReference>
<keyword evidence="6" id="KW-0472">Membrane</keyword>
<evidence type="ECO:0000256" key="6">
    <source>
        <dbReference type="SAM" id="Phobius"/>
    </source>
</evidence>
<dbReference type="CDD" id="cd06782">
    <property type="entry name" value="cpPDZ_CPP-like"/>
    <property type="match status" value="1"/>
</dbReference>
<dbReference type="RefSeq" id="WP_341468742.1">
    <property type="nucleotide sequence ID" value="NZ_CP128399.1"/>
</dbReference>
<sequence length="454" mass="50425">MQEDAKSEDLKESEPRILPPSKLDYKSLPRLLKLQIMVSGVFLFVVAFFLGIIFTIFMQNTPFDDGFLNLIQKPILSASNIPTDAHRQWLNLSQTFTLIDRYYYERDKIKHKDMTYAAAQAVANSLGDPFTQFVPPERSAELSQNLSGQQVGVGIITQYNQDKSITIKEVFEGTPAEKAGLKEGDIFLKVAGQELTQTGDSNKDLTQLSTLLRGDKGSKVTVTLRRPSENNRELDIEIIRDSFIRPSVTVKLLPDKIGYINVSVFGSNTVKEFDQKVKRLTDAGAIGLVLDLRNNGGGLVDTAKDLLARFMNGGVAYYADIPSENEKFRTENVAENKSGLALYDIPLTVLVNKDSASASEITAGALRDRNRAPLIGQRTYGKGVAQYVVPLFDGSTARITFEKWYTPAKIDISKQGLQPNIVVNQTQDDITAGRDPQLDRAVKFLLDKEQIPPL</sequence>
<dbReference type="InterPro" id="IPR001478">
    <property type="entry name" value="PDZ"/>
</dbReference>
<dbReference type="InterPro" id="IPR036034">
    <property type="entry name" value="PDZ_sf"/>
</dbReference>
<dbReference type="NCBIfam" id="TIGR00225">
    <property type="entry name" value="prc"/>
    <property type="match status" value="1"/>
</dbReference>
<organism evidence="8 10">
    <name type="scientific">Candidatus Chlorohelix allophototropha</name>
    <dbReference type="NCBI Taxonomy" id="3003348"/>
    <lineage>
        <taxon>Bacteria</taxon>
        <taxon>Bacillati</taxon>
        <taxon>Chloroflexota</taxon>
        <taxon>Chloroflexia</taxon>
        <taxon>Candidatus Chloroheliales</taxon>
        <taxon>Candidatus Chloroheliaceae</taxon>
        <taxon>Candidatus Chlorohelix</taxon>
    </lineage>
</organism>
<dbReference type="SUPFAM" id="SSF50156">
    <property type="entry name" value="PDZ domain-like"/>
    <property type="match status" value="1"/>
</dbReference>
<dbReference type="InterPro" id="IPR029045">
    <property type="entry name" value="ClpP/crotonase-like_dom_sf"/>
</dbReference>
<evidence type="ECO:0000313" key="10">
    <source>
        <dbReference type="Proteomes" id="UP000521676"/>
    </source>
</evidence>